<dbReference type="EMBL" id="SPQU01000032">
    <property type="protein sequence ID" value="TFV30474.1"/>
    <property type="molecule type" value="Genomic_DNA"/>
</dbReference>
<evidence type="ECO:0000313" key="4">
    <source>
        <dbReference type="Proteomes" id="UP000298225"/>
    </source>
</evidence>
<organism evidence="1 4">
    <name type="scientific">Bradyrhizobium frederickii</name>
    <dbReference type="NCBI Taxonomy" id="2560054"/>
    <lineage>
        <taxon>Bacteria</taxon>
        <taxon>Pseudomonadati</taxon>
        <taxon>Pseudomonadota</taxon>
        <taxon>Alphaproteobacteria</taxon>
        <taxon>Hyphomicrobiales</taxon>
        <taxon>Nitrobacteraceae</taxon>
        <taxon>Bradyrhizobium</taxon>
    </lineage>
</organism>
<evidence type="ECO:0000313" key="1">
    <source>
        <dbReference type="EMBL" id="TFV30474.1"/>
    </source>
</evidence>
<accession>A0A4Y9NME1</accession>
<name>A0A4Y9KTB8_9BRAD</name>
<dbReference type="Proteomes" id="UP000298225">
    <property type="component" value="Unassembled WGS sequence"/>
</dbReference>
<gene>
    <name evidence="2" type="ORF">E4K64_34975</name>
    <name evidence="1" type="ORF">E4K66_34915</name>
</gene>
<protein>
    <submittedName>
        <fullName evidence="1">Uncharacterized protein</fullName>
    </submittedName>
</protein>
<dbReference type="AlphaFoldDB" id="A0A4Y9KTB8"/>
<evidence type="ECO:0000313" key="2">
    <source>
        <dbReference type="EMBL" id="TFV68924.1"/>
    </source>
</evidence>
<dbReference type="Proteomes" id="UP000297700">
    <property type="component" value="Unassembled WGS sequence"/>
</dbReference>
<sequence>MPSARAAGVLETLLPRALKARPDLAPRFYEIVSKLPAENPHDPLAFVNAIPVEEMDVVGRFVAGAYFSGEEVSKNLGFTGFQALPMNPDYDEIMETIEPIIARGPCYVKV</sequence>
<keyword evidence="4" id="KW-1185">Reference proteome</keyword>
<comment type="caution">
    <text evidence="1">The sequence shown here is derived from an EMBL/GenBank/DDBJ whole genome shotgun (WGS) entry which is preliminary data.</text>
</comment>
<evidence type="ECO:0000313" key="3">
    <source>
        <dbReference type="Proteomes" id="UP000297700"/>
    </source>
</evidence>
<dbReference type="OrthoDB" id="8399595at2"/>
<reference evidence="2 3" key="2">
    <citation type="submission" date="2019-03" db="EMBL/GenBank/DDBJ databases">
        <title>Bradyrhizobium strains diversity.</title>
        <authorList>
            <person name="Urquiaga M.C.O."/>
            <person name="Hungria M."/>
            <person name="Delamuta J.R.M."/>
            <person name="Klepa M.S."/>
        </authorList>
    </citation>
    <scope>NUCLEOTIDE SEQUENCE [LARGE SCALE GENOMIC DNA]</scope>
    <source>
        <strain evidence="2 3">CNPSo 3426</strain>
    </source>
</reference>
<proteinExistence type="predicted"/>
<accession>A0A4Y9KTB8</accession>
<reference evidence="1 4" key="1">
    <citation type="submission" date="2019-03" db="EMBL/GenBank/DDBJ databases">
        <title>Bradyrhizobium strains diversity isolated from Chamaecrista fasciculata.</title>
        <authorList>
            <person name="Urquiaga M.C.O."/>
            <person name="Hungria M."/>
            <person name="Delamuta J.R.M."/>
        </authorList>
    </citation>
    <scope>NUCLEOTIDE SEQUENCE [LARGE SCALE GENOMIC DNA]</scope>
    <source>
        <strain evidence="1 4">CNPSo 3424</strain>
    </source>
</reference>
<dbReference type="EMBL" id="SPQS01000033">
    <property type="protein sequence ID" value="TFV68924.1"/>
    <property type="molecule type" value="Genomic_DNA"/>
</dbReference>